<organism evidence="4 5">
    <name type="scientific">Salinibacillus xinjiangensis</name>
    <dbReference type="NCBI Taxonomy" id="1229268"/>
    <lineage>
        <taxon>Bacteria</taxon>
        <taxon>Bacillati</taxon>
        <taxon>Bacillota</taxon>
        <taxon>Bacilli</taxon>
        <taxon>Bacillales</taxon>
        <taxon>Bacillaceae</taxon>
        <taxon>Salinibacillus</taxon>
    </lineage>
</organism>
<dbReference type="AlphaFoldDB" id="A0A6G1X7L2"/>
<gene>
    <name evidence="4" type="ORF">GH754_11310</name>
</gene>
<dbReference type="Proteomes" id="UP000480185">
    <property type="component" value="Unassembled WGS sequence"/>
</dbReference>
<evidence type="ECO:0000313" key="5">
    <source>
        <dbReference type="Proteomes" id="UP000480185"/>
    </source>
</evidence>
<evidence type="ECO:0000256" key="1">
    <source>
        <dbReference type="SAM" id="MobiDB-lite"/>
    </source>
</evidence>
<feature type="compositionally biased region" description="Basic and acidic residues" evidence="1">
    <location>
        <begin position="228"/>
        <end position="246"/>
    </location>
</feature>
<feature type="compositionally biased region" description="Basic residues" evidence="1">
    <location>
        <begin position="269"/>
        <end position="289"/>
    </location>
</feature>
<keyword evidence="2" id="KW-0732">Signal</keyword>
<keyword evidence="5" id="KW-1185">Reference proteome</keyword>
<accession>A0A6G1X7L2</accession>
<evidence type="ECO:0000259" key="3">
    <source>
        <dbReference type="Pfam" id="PF18915"/>
    </source>
</evidence>
<comment type="caution">
    <text evidence="4">The sequence shown here is derived from an EMBL/GenBank/DDBJ whole genome shotgun (WGS) entry which is preliminary data.</text>
</comment>
<feature type="domain" description="DUF5667" evidence="3">
    <location>
        <begin position="49"/>
        <end position="135"/>
    </location>
</feature>
<evidence type="ECO:0000256" key="2">
    <source>
        <dbReference type="SAM" id="SignalP"/>
    </source>
</evidence>
<sequence length="289" mass="32717">MKGNTYLKVIVVSALIFSLLNPLTIFAEEDKDQVELNTNELSSLTLFDFFKSFTNHLQLALADNETGKAEVLVEMSEEIISKAERLLADGKQEKAGELLQKAADMMAQAEKLGANVETDVVEADAKESEKEEEVEVVELDDTFYPEEEDEKETQSSNLHAKIGQNVIALTLAMEKVKNPVAKKALQRNIEKSLARLKVKYGNIVGLEEKLDQLSTDSTEDETETDMEDRDKDMVKKEEQSRNEGESTVKLIDQFDDFKKKGKQKDNGKKKGHDKRNKHKGKNKHPWKNK</sequence>
<feature type="compositionally biased region" description="Basic and acidic residues" evidence="1">
    <location>
        <begin position="255"/>
        <end position="268"/>
    </location>
</feature>
<evidence type="ECO:0000313" key="4">
    <source>
        <dbReference type="EMBL" id="MRG86896.1"/>
    </source>
</evidence>
<dbReference type="EMBL" id="WJNH01000007">
    <property type="protein sequence ID" value="MRG86896.1"/>
    <property type="molecule type" value="Genomic_DNA"/>
</dbReference>
<dbReference type="InterPro" id="IPR043725">
    <property type="entry name" value="DUF5667"/>
</dbReference>
<feature type="signal peptide" evidence="2">
    <location>
        <begin position="1"/>
        <end position="27"/>
    </location>
</feature>
<feature type="compositionally biased region" description="Acidic residues" evidence="1">
    <location>
        <begin position="217"/>
        <end position="227"/>
    </location>
</feature>
<dbReference type="RefSeq" id="WP_153728801.1">
    <property type="nucleotide sequence ID" value="NZ_WJNH01000007.1"/>
</dbReference>
<dbReference type="Pfam" id="PF18915">
    <property type="entry name" value="DUF5667"/>
    <property type="match status" value="1"/>
</dbReference>
<protein>
    <recommendedName>
        <fullName evidence="3">DUF5667 domain-containing protein</fullName>
    </recommendedName>
</protein>
<proteinExistence type="predicted"/>
<name>A0A6G1X7L2_9BACI</name>
<feature type="chain" id="PRO_5026046128" description="DUF5667 domain-containing protein" evidence="2">
    <location>
        <begin position="28"/>
        <end position="289"/>
    </location>
</feature>
<dbReference type="OrthoDB" id="2456753at2"/>
<feature type="region of interest" description="Disordered" evidence="1">
    <location>
        <begin position="213"/>
        <end position="289"/>
    </location>
</feature>
<reference evidence="4 5" key="1">
    <citation type="submission" date="2019-11" db="EMBL/GenBank/DDBJ databases">
        <authorList>
            <person name="Li J."/>
        </authorList>
    </citation>
    <scope>NUCLEOTIDE SEQUENCE [LARGE SCALE GENOMIC DNA]</scope>
    <source>
        <strain evidence="4 5">J4</strain>
    </source>
</reference>